<reference evidence="4" key="6">
    <citation type="submission" date="2008-12" db="EMBL/GenBank/DDBJ databases">
        <title>Improved gene annotation of the rice (Oryza sativa) genomes.</title>
        <authorList>
            <person name="Wang J."/>
            <person name="Li R."/>
            <person name="Fan W."/>
            <person name="Huang Q."/>
            <person name="Zhang J."/>
            <person name="Zhou Y."/>
            <person name="Hu Y."/>
            <person name="Zi S."/>
            <person name="Li J."/>
            <person name="Ni P."/>
            <person name="Zheng H."/>
            <person name="Zhang Y."/>
            <person name="Zhao M."/>
            <person name="Hao Q."/>
            <person name="McDermott J."/>
            <person name="Samudrala R."/>
            <person name="Kristiansen K."/>
            <person name="Wong G.K.-S."/>
        </authorList>
    </citation>
    <scope>NUCLEOTIDE SEQUENCE</scope>
</reference>
<proteinExistence type="predicted"/>
<feature type="compositionally biased region" description="Polar residues" evidence="1">
    <location>
        <begin position="1"/>
        <end position="10"/>
    </location>
</feature>
<sequence>MAVEQPTRQQAAAPAASSGAAEDGGGDDTVVDGGGAALELRSRTRTPPTPPAREGVASFGSSTRKTAVDLGRLLERPYSGEPHAAVASLSPTQ</sequence>
<dbReference type="AlphaFoldDB" id="Q7G5D4"/>
<reference evidence="4" key="4">
    <citation type="journal article" date="2005" name="PLoS Biol.">
        <title>The genomes of Oryza sativa: a history of duplications.</title>
        <authorList>
            <person name="Yu J."/>
            <person name="Wang J."/>
            <person name="Lin W."/>
            <person name="Li S."/>
            <person name="Li H."/>
            <person name="Zhou J."/>
            <person name="Ni P."/>
            <person name="Dong W."/>
            <person name="Hu S."/>
            <person name="Zeng C."/>
            <person name="Zhang J."/>
            <person name="Zhang Y."/>
            <person name="Li R."/>
            <person name="Xu Z."/>
            <person name="Li S."/>
            <person name="Li X."/>
            <person name="Zheng H."/>
            <person name="Cong L."/>
            <person name="Lin L."/>
            <person name="Yin J."/>
            <person name="Geng J."/>
            <person name="Li G."/>
            <person name="Shi J."/>
            <person name="Liu J."/>
            <person name="Lv H."/>
            <person name="Li J."/>
            <person name="Wang J."/>
            <person name="Deng Y."/>
            <person name="Ran L."/>
            <person name="Shi X."/>
            <person name="Wang X."/>
            <person name="Wu Q."/>
            <person name="Li C."/>
            <person name="Ren X."/>
            <person name="Wang J."/>
            <person name="Wang X."/>
            <person name="Li D."/>
            <person name="Liu D."/>
            <person name="Zhang X."/>
            <person name="Ji Z."/>
            <person name="Zhao W."/>
            <person name="Sun Y."/>
            <person name="Zhang Z."/>
            <person name="Bao J."/>
            <person name="Han Y."/>
            <person name="Dong L."/>
            <person name="Ji J."/>
            <person name="Chen P."/>
            <person name="Wu S."/>
            <person name="Liu J."/>
            <person name="Xiao Y."/>
            <person name="Bu D."/>
            <person name="Tan J."/>
            <person name="Yang L."/>
            <person name="Ye C."/>
            <person name="Zhang J."/>
            <person name="Xu J."/>
            <person name="Zhou Y."/>
            <person name="Yu Y."/>
            <person name="Zhang B."/>
            <person name="Zhuang S."/>
            <person name="Wei H."/>
            <person name="Liu B."/>
            <person name="Lei M."/>
            <person name="Yu H."/>
            <person name="Li Y."/>
            <person name="Xu H."/>
            <person name="Wei S."/>
            <person name="He X."/>
            <person name="Fang L."/>
            <person name="Zhang Z."/>
            <person name="Zhang Y."/>
            <person name="Huang X."/>
            <person name="Su Z."/>
            <person name="Tong W."/>
            <person name="Li J."/>
            <person name="Tong Z."/>
            <person name="Li S."/>
            <person name="Ye J."/>
            <person name="Wang L."/>
            <person name="Fang L."/>
            <person name="Lei T."/>
            <person name="Chen C."/>
            <person name="Chen H."/>
            <person name="Xu Z."/>
            <person name="Li H."/>
            <person name="Huang H."/>
            <person name="Zhang F."/>
            <person name="Xu H."/>
            <person name="Li N."/>
            <person name="Zhao C."/>
            <person name="Li S."/>
            <person name="Dong L."/>
            <person name="Huang Y."/>
            <person name="Li L."/>
            <person name="Xi Y."/>
            <person name="Qi Q."/>
            <person name="Li W."/>
            <person name="Zhang B."/>
            <person name="Hu W."/>
            <person name="Zhang Y."/>
            <person name="Tian X."/>
            <person name="Jiao Y."/>
            <person name="Liang X."/>
            <person name="Jin J."/>
            <person name="Gao L."/>
            <person name="Zheng W."/>
            <person name="Hao B."/>
            <person name="Liu S."/>
            <person name="Wang W."/>
            <person name="Yuan L."/>
            <person name="Cao M."/>
            <person name="McDermott J."/>
            <person name="Samudrala R."/>
            <person name="Wang J."/>
            <person name="Wong G.K."/>
            <person name="Yang H."/>
        </authorList>
    </citation>
    <scope>NUCLEOTIDE SEQUENCE [LARGE SCALE GENOMIC DNA]</scope>
</reference>
<accession>Q7G5D4</accession>
<evidence type="ECO:0000313" key="5">
    <source>
        <dbReference type="Proteomes" id="UP000000763"/>
    </source>
</evidence>
<reference evidence="5" key="5">
    <citation type="journal article" date="2008" name="Nucleic Acids Res.">
        <title>The rice annotation project database (RAP-DB): 2008 update.</title>
        <authorList>
            <consortium name="The rice annotation project (RAP)"/>
        </authorList>
    </citation>
    <scope>GENOME REANNOTATION</scope>
    <source>
        <strain evidence="5">cv. Nipponbare</strain>
    </source>
</reference>
<reference evidence="5" key="3">
    <citation type="journal article" date="2005" name="Nature">
        <title>The map-based sequence of the rice genome.</title>
        <authorList>
            <consortium name="International rice genome sequencing project (IRGSP)"/>
            <person name="Matsumoto T."/>
            <person name="Wu J."/>
            <person name="Kanamori H."/>
            <person name="Katayose Y."/>
            <person name="Fujisawa M."/>
            <person name="Namiki N."/>
            <person name="Mizuno H."/>
            <person name="Yamamoto K."/>
            <person name="Antonio B.A."/>
            <person name="Baba T."/>
            <person name="Sakata K."/>
            <person name="Nagamura Y."/>
            <person name="Aoki H."/>
            <person name="Arikawa K."/>
            <person name="Arita K."/>
            <person name="Bito T."/>
            <person name="Chiden Y."/>
            <person name="Fujitsuka N."/>
            <person name="Fukunaka R."/>
            <person name="Hamada M."/>
            <person name="Harada C."/>
            <person name="Hayashi A."/>
            <person name="Hijishita S."/>
            <person name="Honda M."/>
            <person name="Hosokawa S."/>
            <person name="Ichikawa Y."/>
            <person name="Idonuma A."/>
            <person name="Iijima M."/>
            <person name="Ikeda M."/>
            <person name="Ikeno M."/>
            <person name="Ito K."/>
            <person name="Ito S."/>
            <person name="Ito T."/>
            <person name="Ito Y."/>
            <person name="Ito Y."/>
            <person name="Iwabuchi A."/>
            <person name="Kamiya K."/>
            <person name="Karasawa W."/>
            <person name="Kurita K."/>
            <person name="Katagiri S."/>
            <person name="Kikuta A."/>
            <person name="Kobayashi H."/>
            <person name="Kobayashi N."/>
            <person name="Machita K."/>
            <person name="Maehara T."/>
            <person name="Masukawa M."/>
            <person name="Mizubayashi T."/>
            <person name="Mukai Y."/>
            <person name="Nagasaki H."/>
            <person name="Nagata Y."/>
            <person name="Naito S."/>
            <person name="Nakashima M."/>
            <person name="Nakama Y."/>
            <person name="Nakamichi Y."/>
            <person name="Nakamura M."/>
            <person name="Meguro A."/>
            <person name="Negishi M."/>
            <person name="Ohta I."/>
            <person name="Ohta T."/>
            <person name="Okamoto M."/>
            <person name="Ono N."/>
            <person name="Saji S."/>
            <person name="Sakaguchi M."/>
            <person name="Sakai K."/>
            <person name="Shibata M."/>
            <person name="Shimokawa T."/>
            <person name="Song J."/>
            <person name="Takazaki Y."/>
            <person name="Terasawa K."/>
            <person name="Tsugane M."/>
            <person name="Tsuji K."/>
            <person name="Ueda S."/>
            <person name="Waki K."/>
            <person name="Yamagata H."/>
            <person name="Yamamoto M."/>
            <person name="Yamamoto S."/>
            <person name="Yamane H."/>
            <person name="Yoshiki S."/>
            <person name="Yoshihara R."/>
            <person name="Yukawa K."/>
            <person name="Zhong H."/>
            <person name="Yano M."/>
            <person name="Yuan Q."/>
            <person name="Ouyang S."/>
            <person name="Liu J."/>
            <person name="Jones K.M."/>
            <person name="Gansberger K."/>
            <person name="Moffat K."/>
            <person name="Hill J."/>
            <person name="Bera J."/>
            <person name="Fadrosh D."/>
            <person name="Jin S."/>
            <person name="Johri S."/>
            <person name="Kim M."/>
            <person name="Overton L."/>
            <person name="Reardon M."/>
            <person name="Tsitrin T."/>
            <person name="Vuong H."/>
            <person name="Weaver B."/>
            <person name="Ciecko A."/>
            <person name="Tallon L."/>
            <person name="Jackson J."/>
            <person name="Pai G."/>
            <person name="Aken S.V."/>
            <person name="Utterback T."/>
            <person name="Reidmuller S."/>
            <person name="Feldblyum T."/>
            <person name="Hsiao J."/>
            <person name="Zismann V."/>
            <person name="Iobst S."/>
            <person name="de Vazeille A.R."/>
            <person name="Buell C.R."/>
            <person name="Ying K."/>
            <person name="Li Y."/>
            <person name="Lu T."/>
            <person name="Huang Y."/>
            <person name="Zhao Q."/>
            <person name="Feng Q."/>
            <person name="Zhang L."/>
            <person name="Zhu J."/>
            <person name="Weng Q."/>
            <person name="Mu J."/>
            <person name="Lu Y."/>
            <person name="Fan D."/>
            <person name="Liu Y."/>
            <person name="Guan J."/>
            <person name="Zhang Y."/>
            <person name="Yu S."/>
            <person name="Liu X."/>
            <person name="Zhang Y."/>
            <person name="Hong G."/>
            <person name="Han B."/>
            <person name="Choisne N."/>
            <person name="Demange N."/>
            <person name="Orjeda G."/>
            <person name="Samain S."/>
            <person name="Cattolico L."/>
            <person name="Pelletier E."/>
            <person name="Couloux A."/>
            <person name="Segurens B."/>
            <person name="Wincker P."/>
            <person name="D'Hont A."/>
            <person name="Scarpelli C."/>
            <person name="Weissenbach J."/>
            <person name="Salanoubat M."/>
            <person name="Quetier F."/>
            <person name="Yu Y."/>
            <person name="Kim H.R."/>
            <person name="Rambo T."/>
            <person name="Currie J."/>
            <person name="Collura K."/>
            <person name="Luo M."/>
            <person name="Yang T."/>
            <person name="Ammiraju J.S.S."/>
            <person name="Engler F."/>
            <person name="Soderlund C."/>
            <person name="Wing R.A."/>
            <person name="Palmer L.E."/>
            <person name="de la Bastide M."/>
            <person name="Spiegel L."/>
            <person name="Nascimento L."/>
            <person name="Zutavern T."/>
            <person name="O'Shaughnessy A."/>
            <person name="Dike S."/>
            <person name="Dedhia N."/>
            <person name="Preston R."/>
            <person name="Balija V."/>
            <person name="McCombie W.R."/>
            <person name="Chow T."/>
            <person name="Chen H."/>
            <person name="Chung M."/>
            <person name="Chen C."/>
            <person name="Shaw J."/>
            <person name="Wu H."/>
            <person name="Hsiao K."/>
            <person name="Chao Y."/>
            <person name="Chu M."/>
            <person name="Cheng C."/>
            <person name="Hour A."/>
            <person name="Lee P."/>
            <person name="Lin S."/>
            <person name="Lin Y."/>
            <person name="Liou J."/>
            <person name="Liu S."/>
            <person name="Hsing Y."/>
            <person name="Raghuvanshi S."/>
            <person name="Mohanty A."/>
            <person name="Bharti A.K."/>
            <person name="Gaur A."/>
            <person name="Gupta V."/>
            <person name="Kumar D."/>
            <person name="Ravi V."/>
            <person name="Vij S."/>
            <person name="Kapur A."/>
            <person name="Khurana P."/>
            <person name="Khurana P."/>
            <person name="Khurana J.P."/>
            <person name="Tyagi A.K."/>
            <person name="Gaikwad K."/>
            <person name="Singh A."/>
            <person name="Dalal V."/>
            <person name="Srivastava S."/>
            <person name="Dixit A."/>
            <person name="Pal A.K."/>
            <person name="Ghazi I.A."/>
            <person name="Yadav M."/>
            <person name="Pandit A."/>
            <person name="Bhargava A."/>
            <person name="Sureshbabu K."/>
            <person name="Batra K."/>
            <person name="Sharma T.R."/>
            <person name="Mohapatra T."/>
            <person name="Singh N.K."/>
            <person name="Messing J."/>
            <person name="Nelson A.B."/>
            <person name="Fuks G."/>
            <person name="Kavchok S."/>
            <person name="Keizer G."/>
            <person name="Linton E."/>
            <person name="Llaca V."/>
            <person name="Song R."/>
            <person name="Tanyolac B."/>
            <person name="Young S."/>
            <person name="Ho-Il K."/>
            <person name="Hahn J.H."/>
            <person name="Sangsakoo G."/>
            <person name="Vanavichit A."/>
            <person name="de Mattos Luiz.A.T."/>
            <person name="Zimmer P.D."/>
            <person name="Malone G."/>
            <person name="Dellagostin O."/>
            <person name="de Oliveira A.C."/>
            <person name="Bevan M."/>
            <person name="Bancroft I."/>
            <person name="Minx P."/>
            <person name="Cordum H."/>
            <person name="Wilson R."/>
            <person name="Cheng Z."/>
            <person name="Jin W."/>
            <person name="Jiang J."/>
            <person name="Leong S.A."/>
            <person name="Iwama H."/>
            <person name="Gojobori T."/>
            <person name="Itoh T."/>
            <person name="Niimura Y."/>
            <person name="Fujii Y."/>
            <person name="Habara T."/>
            <person name="Sakai H."/>
            <person name="Sato Y."/>
            <person name="Wilson G."/>
            <person name="Kumar K."/>
            <person name="McCouch S."/>
            <person name="Juretic N."/>
            <person name="Hoen D."/>
            <person name="Wright S."/>
            <person name="Bruskiewich R."/>
            <person name="Bureau T."/>
            <person name="Miyao A."/>
            <person name="Hirochika H."/>
            <person name="Nishikawa T."/>
            <person name="Kadowaki K."/>
            <person name="Sugiura M."/>
            <person name="Burr B."/>
            <person name="Sasaki T."/>
        </authorList>
    </citation>
    <scope>NUCLEOTIDE SEQUENCE [LARGE SCALE GENOMIC DNA]</scope>
    <source>
        <strain evidence="5">cv. Nipponbare</strain>
    </source>
</reference>
<reference evidence="2" key="1">
    <citation type="submission" date="2002-05" db="EMBL/GenBank/DDBJ databases">
        <title>Rice Genomic Sequence.</title>
        <authorList>
            <person name="Wing R.A."/>
            <person name="Yu Y."/>
            <person name="Soderlund C."/>
            <person name="Chen M."/>
            <person name="Kim H.-R."/>
            <person name="Rambo T."/>
            <person name="Saski C."/>
            <person name="Henry D."/>
            <person name="Oates R."/>
            <person name="Simmons J."/>
        </authorList>
    </citation>
    <scope>NUCLEOTIDE SEQUENCE</scope>
</reference>
<organism evidence="2 5">
    <name type="scientific">Oryza sativa subsp. japonica</name>
    <name type="common">Rice</name>
    <dbReference type="NCBI Taxonomy" id="39947"/>
    <lineage>
        <taxon>Eukaryota</taxon>
        <taxon>Viridiplantae</taxon>
        <taxon>Streptophyta</taxon>
        <taxon>Embryophyta</taxon>
        <taxon>Tracheophyta</taxon>
        <taxon>Spermatophyta</taxon>
        <taxon>Magnoliopsida</taxon>
        <taxon>Liliopsida</taxon>
        <taxon>Poales</taxon>
        <taxon>Poaceae</taxon>
        <taxon>BOP clade</taxon>
        <taxon>Oryzoideae</taxon>
        <taxon>Oryzeae</taxon>
        <taxon>Oryzinae</taxon>
        <taxon>Oryza</taxon>
        <taxon>Oryza sativa</taxon>
    </lineage>
</organism>
<evidence type="ECO:0000313" key="4">
    <source>
        <dbReference type="EMBL" id="EAZ15200.1"/>
    </source>
</evidence>
<dbReference type="EMBL" id="AC122147">
    <property type="protein sequence ID" value="AAM47625.1"/>
    <property type="molecule type" value="Genomic_DNA"/>
</dbReference>
<dbReference type="Proteomes" id="UP000007752">
    <property type="component" value="Chromosome 10"/>
</dbReference>
<name>Q7G5D4_ORYSJ</name>
<evidence type="ECO:0000313" key="3">
    <source>
        <dbReference type="EMBL" id="AAM47625.1"/>
    </source>
</evidence>
<gene>
    <name evidence="3" type="primary">OSJNAb0072F04.14</name>
    <name evidence="4" type="ORF">OsJ_30619</name>
    <name evidence="2" type="ORF">OSJNBb0072F04.20</name>
</gene>
<dbReference type="EMBL" id="AC092553">
    <property type="protein sequence ID" value="AAM23254.1"/>
    <property type="molecule type" value="Genomic_DNA"/>
</dbReference>
<dbReference type="Proteomes" id="UP000000763">
    <property type="component" value="Chromosome 10"/>
</dbReference>
<feature type="region of interest" description="Disordered" evidence="1">
    <location>
        <begin position="1"/>
        <end position="64"/>
    </location>
</feature>
<reference evidence="3" key="2">
    <citation type="submission" date="2002-06" db="EMBL/GenBank/DDBJ databases">
        <title>Rice Genomic Sequence.</title>
        <authorList>
            <person name="Wing R.A."/>
            <person name="Yu Y."/>
            <person name="Yang T.J."/>
            <person name="Nah G."/>
            <person name="Soderlund C."/>
            <person name="Chen M."/>
            <person name="Kim H.-R."/>
            <person name="Rambo T."/>
            <person name="Saski C."/>
            <person name="Henry D."/>
            <person name="Oates R."/>
            <person name="Simmons J."/>
        </authorList>
    </citation>
    <scope>NUCLEOTIDE SEQUENCE</scope>
</reference>
<evidence type="ECO:0000256" key="1">
    <source>
        <dbReference type="SAM" id="MobiDB-lite"/>
    </source>
</evidence>
<feature type="compositionally biased region" description="Low complexity" evidence="1">
    <location>
        <begin position="11"/>
        <end position="21"/>
    </location>
</feature>
<dbReference type="EMBL" id="CM000147">
    <property type="protein sequence ID" value="EAZ15200.1"/>
    <property type="molecule type" value="Genomic_DNA"/>
</dbReference>
<protein>
    <submittedName>
        <fullName evidence="2">Uncharacterized protein</fullName>
    </submittedName>
</protein>
<evidence type="ECO:0000313" key="2">
    <source>
        <dbReference type="EMBL" id="AAM23254.1"/>
    </source>
</evidence>